<dbReference type="EMBL" id="BMAV01023407">
    <property type="protein sequence ID" value="GFY79106.1"/>
    <property type="molecule type" value="Genomic_DNA"/>
</dbReference>
<sequence length="152" mass="17276">MMKGPIRPSESNHVTFWKLVCLLKLHVMVEFSQLRHDYFHFQQSTNPITVFSCQQNSATIADSAGSFHHQRSLILELNELRLSSDNPQYDFIYGTVHILPDPPSTKACEKACKYSSAFFHAGENSRDLEGNSFTHLTGTPIKNALLVKYTEK</sequence>
<keyword evidence="2" id="KW-1185">Reference proteome</keyword>
<evidence type="ECO:0000313" key="1">
    <source>
        <dbReference type="EMBL" id="GFY79106.1"/>
    </source>
</evidence>
<accession>A0A8X6YTS6</accession>
<gene>
    <name evidence="1" type="ORF">TNIN_127921</name>
</gene>
<evidence type="ECO:0000313" key="2">
    <source>
        <dbReference type="Proteomes" id="UP000886998"/>
    </source>
</evidence>
<reference evidence="1" key="1">
    <citation type="submission" date="2020-08" db="EMBL/GenBank/DDBJ databases">
        <title>Multicomponent nature underlies the extraordinary mechanical properties of spider dragline silk.</title>
        <authorList>
            <person name="Kono N."/>
            <person name="Nakamura H."/>
            <person name="Mori M."/>
            <person name="Yoshida Y."/>
            <person name="Ohtoshi R."/>
            <person name="Malay A.D."/>
            <person name="Moran D.A.P."/>
            <person name="Tomita M."/>
            <person name="Numata K."/>
            <person name="Arakawa K."/>
        </authorList>
    </citation>
    <scope>NUCLEOTIDE SEQUENCE</scope>
</reference>
<proteinExistence type="predicted"/>
<name>A0A8X6YTS6_9ARAC</name>
<dbReference type="AlphaFoldDB" id="A0A8X6YTS6"/>
<dbReference type="Proteomes" id="UP000886998">
    <property type="component" value="Unassembled WGS sequence"/>
</dbReference>
<protein>
    <submittedName>
        <fullName evidence="1">Uncharacterized protein</fullName>
    </submittedName>
</protein>
<organism evidence="1 2">
    <name type="scientific">Trichonephila inaurata madagascariensis</name>
    <dbReference type="NCBI Taxonomy" id="2747483"/>
    <lineage>
        <taxon>Eukaryota</taxon>
        <taxon>Metazoa</taxon>
        <taxon>Ecdysozoa</taxon>
        <taxon>Arthropoda</taxon>
        <taxon>Chelicerata</taxon>
        <taxon>Arachnida</taxon>
        <taxon>Araneae</taxon>
        <taxon>Araneomorphae</taxon>
        <taxon>Entelegynae</taxon>
        <taxon>Araneoidea</taxon>
        <taxon>Nephilidae</taxon>
        <taxon>Trichonephila</taxon>
        <taxon>Trichonephila inaurata</taxon>
    </lineage>
</organism>
<comment type="caution">
    <text evidence="1">The sequence shown here is derived from an EMBL/GenBank/DDBJ whole genome shotgun (WGS) entry which is preliminary data.</text>
</comment>